<evidence type="ECO:0000256" key="5">
    <source>
        <dbReference type="ARBA" id="ARBA00023134"/>
    </source>
</evidence>
<feature type="region of interest" description="Disordered" evidence="8">
    <location>
        <begin position="76"/>
        <end position="105"/>
    </location>
</feature>
<dbReference type="GO" id="GO:0005525">
    <property type="term" value="F:GTP binding"/>
    <property type="evidence" value="ECO:0007669"/>
    <property type="project" value="UniProtKB-KW"/>
</dbReference>
<evidence type="ECO:0000256" key="4">
    <source>
        <dbReference type="ARBA" id="ARBA00022741"/>
    </source>
</evidence>
<name>A0A8B9HP61_ASTMX</name>
<dbReference type="OMA" id="WIRNIQE"/>
<keyword evidence="4" id="KW-0547">Nucleotide-binding</keyword>
<protein>
    <recommendedName>
        <fullName evidence="3">small monomeric GTPase</fullName>
        <ecNumber evidence="3">3.6.5.2</ecNumber>
    </recommendedName>
</protein>
<evidence type="ECO:0000256" key="1">
    <source>
        <dbReference type="ARBA" id="ARBA00004635"/>
    </source>
</evidence>
<comment type="catalytic activity">
    <reaction evidence="7">
        <text>GTP + H2O = GDP + phosphate + H(+)</text>
        <dbReference type="Rhea" id="RHEA:19669"/>
        <dbReference type="ChEBI" id="CHEBI:15377"/>
        <dbReference type="ChEBI" id="CHEBI:15378"/>
        <dbReference type="ChEBI" id="CHEBI:37565"/>
        <dbReference type="ChEBI" id="CHEBI:43474"/>
        <dbReference type="ChEBI" id="CHEBI:58189"/>
        <dbReference type="EC" id="3.6.5.2"/>
    </reaction>
    <physiologicalReaction direction="left-to-right" evidence="7">
        <dbReference type="Rhea" id="RHEA:19670"/>
    </physiologicalReaction>
</comment>
<organism evidence="9 10">
    <name type="scientific">Astyanax mexicanus</name>
    <name type="common">Blind cave fish</name>
    <name type="synonym">Astyanax fasciatus mexicanus</name>
    <dbReference type="NCBI Taxonomy" id="7994"/>
    <lineage>
        <taxon>Eukaryota</taxon>
        <taxon>Metazoa</taxon>
        <taxon>Chordata</taxon>
        <taxon>Craniata</taxon>
        <taxon>Vertebrata</taxon>
        <taxon>Euteleostomi</taxon>
        <taxon>Actinopterygii</taxon>
        <taxon>Neopterygii</taxon>
        <taxon>Teleostei</taxon>
        <taxon>Ostariophysi</taxon>
        <taxon>Characiformes</taxon>
        <taxon>Characoidei</taxon>
        <taxon>Acestrorhamphidae</taxon>
        <taxon>Acestrorhamphinae</taxon>
        <taxon>Astyanax</taxon>
    </lineage>
</organism>
<dbReference type="GO" id="GO:0016020">
    <property type="term" value="C:membrane"/>
    <property type="evidence" value="ECO:0007669"/>
    <property type="project" value="UniProtKB-SubCell"/>
</dbReference>
<dbReference type="InterPro" id="IPR050305">
    <property type="entry name" value="Small_GTPase_Rab"/>
</dbReference>
<dbReference type="PROSITE" id="PS51421">
    <property type="entry name" value="RAS"/>
    <property type="match status" value="1"/>
</dbReference>
<evidence type="ECO:0000256" key="8">
    <source>
        <dbReference type="SAM" id="MobiDB-lite"/>
    </source>
</evidence>
<dbReference type="Pfam" id="PF00071">
    <property type="entry name" value="Ras"/>
    <property type="match status" value="1"/>
</dbReference>
<dbReference type="InterPro" id="IPR027417">
    <property type="entry name" value="P-loop_NTPase"/>
</dbReference>
<dbReference type="SUPFAM" id="SSF52540">
    <property type="entry name" value="P-loop containing nucleoside triphosphate hydrolases"/>
    <property type="match status" value="1"/>
</dbReference>
<dbReference type="GO" id="GO:0003925">
    <property type="term" value="F:G protein activity"/>
    <property type="evidence" value="ECO:0007669"/>
    <property type="project" value="UniProtKB-EC"/>
</dbReference>
<evidence type="ECO:0000256" key="7">
    <source>
        <dbReference type="ARBA" id="ARBA00047660"/>
    </source>
</evidence>
<evidence type="ECO:0000313" key="10">
    <source>
        <dbReference type="Proteomes" id="UP000694621"/>
    </source>
</evidence>
<dbReference type="PROSITE" id="PS51419">
    <property type="entry name" value="RAB"/>
    <property type="match status" value="1"/>
</dbReference>
<comment type="similarity">
    <text evidence="2">Belongs to the small GTPase superfamily. Rab family.</text>
</comment>
<evidence type="ECO:0000256" key="3">
    <source>
        <dbReference type="ARBA" id="ARBA00011984"/>
    </source>
</evidence>
<evidence type="ECO:0000313" key="9">
    <source>
        <dbReference type="Ensembl" id="ENSAMXP00005014771.1"/>
    </source>
</evidence>
<dbReference type="InterPro" id="IPR001806">
    <property type="entry name" value="Small_GTPase"/>
</dbReference>
<keyword evidence="5" id="KW-0342">GTP-binding</keyword>
<keyword evidence="6" id="KW-0449">Lipoprotein</keyword>
<dbReference type="PRINTS" id="PR00449">
    <property type="entry name" value="RASTRNSFRMNG"/>
</dbReference>
<dbReference type="Proteomes" id="UP000694621">
    <property type="component" value="Unplaced"/>
</dbReference>
<comment type="subcellular location">
    <subcellularLocation>
        <location evidence="1">Membrane</location>
        <topology evidence="1">Lipid-anchor</topology>
    </subcellularLocation>
</comment>
<evidence type="ECO:0000256" key="6">
    <source>
        <dbReference type="ARBA" id="ARBA00023289"/>
    </source>
</evidence>
<dbReference type="SMART" id="SM00175">
    <property type="entry name" value="RAB"/>
    <property type="match status" value="1"/>
</dbReference>
<accession>A0A8B9HP61</accession>
<sequence length="105" mass="11987">MFCTLFQHASSDVERMILGNKCDMNDKRQVSKERGEKLAIDYSIKFLETSAKSSTNVEEAFFTLSRDIMTRLNRKMNENNPAGGGPVKITENRSKKPSFFRCSLL</sequence>
<keyword evidence="6" id="KW-0636">Prenylation</keyword>
<evidence type="ECO:0000256" key="2">
    <source>
        <dbReference type="ARBA" id="ARBA00006270"/>
    </source>
</evidence>
<proteinExistence type="inferred from homology"/>
<dbReference type="Gene3D" id="3.40.50.300">
    <property type="entry name" value="P-loop containing nucleotide triphosphate hydrolases"/>
    <property type="match status" value="1"/>
</dbReference>
<dbReference type="EC" id="3.6.5.2" evidence="3"/>
<dbReference type="AlphaFoldDB" id="A0A8B9HP61"/>
<dbReference type="SMART" id="SM00173">
    <property type="entry name" value="RAS"/>
    <property type="match status" value="1"/>
</dbReference>
<reference evidence="9" key="1">
    <citation type="submission" date="2025-08" db="UniProtKB">
        <authorList>
            <consortium name="Ensembl"/>
        </authorList>
    </citation>
    <scope>IDENTIFICATION</scope>
</reference>
<dbReference type="Ensembl" id="ENSAMXT00005016351.1">
    <property type="protein sequence ID" value="ENSAMXP00005014771.1"/>
    <property type="gene ID" value="ENSAMXG00005007862.1"/>
</dbReference>
<dbReference type="PANTHER" id="PTHR47980">
    <property type="entry name" value="LD44762P"/>
    <property type="match status" value="1"/>
</dbReference>